<dbReference type="EMBL" id="JBJQND010000003">
    <property type="protein sequence ID" value="KAL3882174.1"/>
    <property type="molecule type" value="Genomic_DNA"/>
</dbReference>
<feature type="domain" description="BHLH" evidence="1">
    <location>
        <begin position="42"/>
        <end position="76"/>
    </location>
</feature>
<organism evidence="2 3">
    <name type="scientific">Sinanodonta woodiana</name>
    <name type="common">Chinese pond mussel</name>
    <name type="synonym">Anodonta woodiana</name>
    <dbReference type="NCBI Taxonomy" id="1069815"/>
    <lineage>
        <taxon>Eukaryota</taxon>
        <taxon>Metazoa</taxon>
        <taxon>Spiralia</taxon>
        <taxon>Lophotrochozoa</taxon>
        <taxon>Mollusca</taxon>
        <taxon>Bivalvia</taxon>
        <taxon>Autobranchia</taxon>
        <taxon>Heteroconchia</taxon>
        <taxon>Palaeoheterodonta</taxon>
        <taxon>Unionida</taxon>
        <taxon>Unionoidea</taxon>
        <taxon>Unionidae</taxon>
        <taxon>Unioninae</taxon>
        <taxon>Sinanodonta</taxon>
    </lineage>
</organism>
<accession>A0ABD3X7F3</accession>
<evidence type="ECO:0000313" key="3">
    <source>
        <dbReference type="Proteomes" id="UP001634394"/>
    </source>
</evidence>
<proteinExistence type="predicted"/>
<dbReference type="AlphaFoldDB" id="A0ABD3X7F3"/>
<reference evidence="2 3" key="1">
    <citation type="submission" date="2024-11" db="EMBL/GenBank/DDBJ databases">
        <title>Chromosome-level genome assembly of the freshwater bivalve Anodonta woodiana.</title>
        <authorList>
            <person name="Chen X."/>
        </authorList>
    </citation>
    <scope>NUCLEOTIDE SEQUENCE [LARGE SCALE GENOMIC DNA]</scope>
    <source>
        <strain evidence="2">MN2024</strain>
        <tissue evidence="2">Gills</tissue>
    </source>
</reference>
<name>A0ABD3X7F3_SINWO</name>
<evidence type="ECO:0000259" key="1">
    <source>
        <dbReference type="Pfam" id="PF00010"/>
    </source>
</evidence>
<comment type="caution">
    <text evidence="2">The sequence shown here is derived from an EMBL/GenBank/DDBJ whole genome shotgun (WGS) entry which is preliminary data.</text>
</comment>
<keyword evidence="3" id="KW-1185">Reference proteome</keyword>
<evidence type="ECO:0000313" key="2">
    <source>
        <dbReference type="EMBL" id="KAL3882174.1"/>
    </source>
</evidence>
<gene>
    <name evidence="2" type="ORF">ACJMK2_028542</name>
</gene>
<protein>
    <recommendedName>
        <fullName evidence="1">BHLH domain-containing protein</fullName>
    </recommendedName>
</protein>
<sequence length="90" mass="10515">MAIIIRLSTGVSGKMLTLSQRCYIPLRPLYGAGHMEPTFIRKRNEWERDRVRYVNEGYARLKKVLLSDSKIENLEIYSMGNETNKEMCQC</sequence>
<dbReference type="InterPro" id="IPR011598">
    <property type="entry name" value="bHLH_dom"/>
</dbReference>
<dbReference type="Pfam" id="PF00010">
    <property type="entry name" value="HLH"/>
    <property type="match status" value="1"/>
</dbReference>
<dbReference type="Proteomes" id="UP001634394">
    <property type="component" value="Unassembled WGS sequence"/>
</dbReference>